<dbReference type="InterPro" id="IPR001736">
    <property type="entry name" value="PLipase_D/transphosphatidylase"/>
</dbReference>
<name>A0A1S2LZK3_9BACI</name>
<protein>
    <recommendedName>
        <fullName evidence="2">PLD phosphodiesterase domain-containing protein</fullName>
    </recommendedName>
</protein>
<accession>A0A1S2LZK3</accession>
<keyword evidence="1" id="KW-0812">Transmembrane</keyword>
<dbReference type="Gene3D" id="3.30.870.10">
    <property type="entry name" value="Endonuclease Chain A"/>
    <property type="match status" value="2"/>
</dbReference>
<evidence type="ECO:0000256" key="1">
    <source>
        <dbReference type="SAM" id="Phobius"/>
    </source>
</evidence>
<dbReference type="CDD" id="cd09113">
    <property type="entry name" value="PLDc_ymdC_like_2"/>
    <property type="match status" value="1"/>
</dbReference>
<gene>
    <name evidence="3" type="ORF">BKP37_01680</name>
</gene>
<keyword evidence="4" id="KW-1185">Reference proteome</keyword>
<sequence>MKTLSKVGTGLFVIYVLYAFSFGVLIFYFHQYFECTYANQNEVERFWGEEVSQDRVVLVDDRYEAGIARIHMIDTAQHTLTISYYTIHPGQSSDIFFSRIISAADRGVQVRVLLDGLFHNLKGNRKEILYSLSYHPGIELKFYEPFDMFRPWTWNNRLHDKLIIADQELAMIGGRNIGDKYFAPDGYEGASNDRDVIIINTDTANSKESVINDMKNYFEYVWNHDFSKYPLSQLTKAKEEVGKKTLSDFRRYTEIGGGLEYQDIDWIERSLPTNKITFIHNPIDRLNKEPWVWYEITRLMKKAEKSIFIQSPYIIPTNKMLNHIDENDITAKEIVILTNSLAATPNKLAFSGYLRYRDTIANSSVKLFEYQGPTESLHTKTYVFDSRISLIGSFNLDPRSTYLSTESMVVIDSEELANNLERKINNHLKYDSLKVKVDGEYYKNPMVVEEHVPFSKAIITRGLSIFMRFFEFML</sequence>
<dbReference type="GO" id="GO:0030572">
    <property type="term" value="F:phosphatidyltransferase activity"/>
    <property type="evidence" value="ECO:0007669"/>
    <property type="project" value="UniProtKB-ARBA"/>
</dbReference>
<feature type="transmembrane region" description="Helical" evidence="1">
    <location>
        <begin position="12"/>
        <end position="30"/>
    </location>
</feature>
<comment type="caution">
    <text evidence="3">The sequence shown here is derived from an EMBL/GenBank/DDBJ whole genome shotgun (WGS) entry which is preliminary data.</text>
</comment>
<dbReference type="PANTHER" id="PTHR21248">
    <property type="entry name" value="CARDIOLIPIN SYNTHASE"/>
    <property type="match status" value="1"/>
</dbReference>
<dbReference type="AlphaFoldDB" id="A0A1S2LZK3"/>
<dbReference type="GO" id="GO:0032049">
    <property type="term" value="P:cardiolipin biosynthetic process"/>
    <property type="evidence" value="ECO:0007669"/>
    <property type="project" value="UniProtKB-ARBA"/>
</dbReference>
<dbReference type="SMART" id="SM00155">
    <property type="entry name" value="PLDc"/>
    <property type="match status" value="2"/>
</dbReference>
<organism evidence="3 4">
    <name type="scientific">Anaerobacillus alkalilacustris</name>
    <dbReference type="NCBI Taxonomy" id="393763"/>
    <lineage>
        <taxon>Bacteria</taxon>
        <taxon>Bacillati</taxon>
        <taxon>Bacillota</taxon>
        <taxon>Bacilli</taxon>
        <taxon>Bacillales</taxon>
        <taxon>Bacillaceae</taxon>
        <taxon>Anaerobacillus</taxon>
    </lineage>
</organism>
<dbReference type="EMBL" id="MLQR01000001">
    <property type="protein sequence ID" value="OIJ17660.1"/>
    <property type="molecule type" value="Genomic_DNA"/>
</dbReference>
<dbReference type="Pfam" id="PF13091">
    <property type="entry name" value="PLDc_2"/>
    <property type="match status" value="2"/>
</dbReference>
<keyword evidence="1" id="KW-1133">Transmembrane helix</keyword>
<dbReference type="PANTHER" id="PTHR21248:SF12">
    <property type="entry name" value="CARDIOLIPIN SYNTHASE C"/>
    <property type="match status" value="1"/>
</dbReference>
<dbReference type="PROSITE" id="PS50035">
    <property type="entry name" value="PLD"/>
    <property type="match status" value="2"/>
</dbReference>
<evidence type="ECO:0000259" key="2">
    <source>
        <dbReference type="PROSITE" id="PS50035"/>
    </source>
</evidence>
<dbReference type="InterPro" id="IPR025202">
    <property type="entry name" value="PLD-like_dom"/>
</dbReference>
<proteinExistence type="predicted"/>
<dbReference type="SUPFAM" id="SSF56024">
    <property type="entry name" value="Phospholipase D/nuclease"/>
    <property type="match status" value="2"/>
</dbReference>
<keyword evidence="1" id="KW-0472">Membrane</keyword>
<evidence type="ECO:0000313" key="4">
    <source>
        <dbReference type="Proteomes" id="UP000179524"/>
    </source>
</evidence>
<feature type="domain" description="PLD phosphodiesterase" evidence="2">
    <location>
        <begin position="154"/>
        <end position="181"/>
    </location>
</feature>
<dbReference type="CDD" id="cd09111">
    <property type="entry name" value="PLDc_ymdC_like_1"/>
    <property type="match status" value="1"/>
</dbReference>
<evidence type="ECO:0000313" key="3">
    <source>
        <dbReference type="EMBL" id="OIJ17660.1"/>
    </source>
</evidence>
<dbReference type="Proteomes" id="UP000179524">
    <property type="component" value="Unassembled WGS sequence"/>
</dbReference>
<feature type="domain" description="PLD phosphodiesterase" evidence="2">
    <location>
        <begin position="373"/>
        <end position="400"/>
    </location>
</feature>
<reference evidence="3 4" key="1">
    <citation type="submission" date="2016-10" db="EMBL/GenBank/DDBJ databases">
        <title>Draft genome sequences of four alkaliphilic bacteria belonging to the Anaerobacillus genus.</title>
        <authorList>
            <person name="Bassil N.M."/>
            <person name="Lloyd J.R."/>
        </authorList>
    </citation>
    <scope>NUCLEOTIDE SEQUENCE [LARGE SCALE GENOMIC DNA]</scope>
    <source>
        <strain evidence="3 4">DSM 18345</strain>
    </source>
</reference>